<dbReference type="GO" id="GO:0000724">
    <property type="term" value="P:double-strand break repair via homologous recombination"/>
    <property type="evidence" value="ECO:0007669"/>
    <property type="project" value="TreeGrafter"/>
</dbReference>
<sequence length="149" mass="15542">MAATAALESLVHGQLAHLSVPLSDDHLRSLALVVGPTMLVDALDLVDKDQVARITPPSGRPIYQVASSSGGPPYTLFPDLDGGGYCPCPAFSYGVVAQGNQVICKHLLACRLADVLADHGGWKDKRVSLKWVAGLATRFGTALPPAAGE</sequence>
<keyword evidence="1" id="KW-0863">Zinc-finger</keyword>
<gene>
    <name evidence="3" type="ORF">Rhopal_004380-T1</name>
</gene>
<evidence type="ECO:0000259" key="2">
    <source>
        <dbReference type="PROSITE" id="PS50966"/>
    </source>
</evidence>
<keyword evidence="1" id="KW-0862">Zinc</keyword>
<keyword evidence="1" id="KW-0479">Metal-binding</keyword>
<accession>A0AAV5GLK2</accession>
<keyword evidence="4" id="KW-1185">Reference proteome</keyword>
<name>A0AAV5GLK2_9BASI</name>
<comment type="caution">
    <text evidence="3">The sequence shown here is derived from an EMBL/GenBank/DDBJ whole genome shotgun (WGS) entry which is preliminary data.</text>
</comment>
<feature type="domain" description="SWIM-type" evidence="2">
    <location>
        <begin position="74"/>
        <end position="115"/>
    </location>
</feature>
<dbReference type="PANTHER" id="PTHR28498:SF1">
    <property type="entry name" value="ZINC FINGER SWIM DOMAIN-CONTAINING PROTEIN 7"/>
    <property type="match status" value="1"/>
</dbReference>
<dbReference type="EMBL" id="BQKY01000008">
    <property type="protein sequence ID" value="GJN91359.1"/>
    <property type="molecule type" value="Genomic_DNA"/>
</dbReference>
<dbReference type="AlphaFoldDB" id="A0AAV5GLK2"/>
<proteinExistence type="predicted"/>
<dbReference type="PROSITE" id="PS50966">
    <property type="entry name" value="ZF_SWIM"/>
    <property type="match status" value="1"/>
</dbReference>
<evidence type="ECO:0000313" key="4">
    <source>
        <dbReference type="Proteomes" id="UP001342314"/>
    </source>
</evidence>
<dbReference type="GO" id="GO:0097196">
    <property type="term" value="C:Shu complex"/>
    <property type="evidence" value="ECO:0007669"/>
    <property type="project" value="TreeGrafter"/>
</dbReference>
<evidence type="ECO:0000313" key="3">
    <source>
        <dbReference type="EMBL" id="GJN91359.1"/>
    </source>
</evidence>
<protein>
    <recommendedName>
        <fullName evidence="2">SWIM-type domain-containing protein</fullName>
    </recommendedName>
</protein>
<dbReference type="InterPro" id="IPR007527">
    <property type="entry name" value="Znf_SWIM"/>
</dbReference>
<evidence type="ECO:0000256" key="1">
    <source>
        <dbReference type="PROSITE-ProRule" id="PRU00325"/>
    </source>
</evidence>
<reference evidence="3 4" key="1">
    <citation type="submission" date="2021-12" db="EMBL/GenBank/DDBJ databases">
        <title>High titer production of polyol ester of fatty acids by Rhodotorula paludigena BS15 towards product separation-free biomass refinery.</title>
        <authorList>
            <person name="Mano J."/>
            <person name="Ono H."/>
            <person name="Tanaka T."/>
            <person name="Naito K."/>
            <person name="Sushida H."/>
            <person name="Ike M."/>
            <person name="Tokuyasu K."/>
            <person name="Kitaoka M."/>
        </authorList>
    </citation>
    <scope>NUCLEOTIDE SEQUENCE [LARGE SCALE GENOMIC DNA]</scope>
    <source>
        <strain evidence="3 4">BS15</strain>
    </source>
</reference>
<organism evidence="3 4">
    <name type="scientific">Rhodotorula paludigena</name>
    <dbReference type="NCBI Taxonomy" id="86838"/>
    <lineage>
        <taxon>Eukaryota</taxon>
        <taxon>Fungi</taxon>
        <taxon>Dikarya</taxon>
        <taxon>Basidiomycota</taxon>
        <taxon>Pucciniomycotina</taxon>
        <taxon>Microbotryomycetes</taxon>
        <taxon>Sporidiobolales</taxon>
        <taxon>Sporidiobolaceae</taxon>
        <taxon>Rhodotorula</taxon>
    </lineage>
</organism>
<dbReference type="Proteomes" id="UP001342314">
    <property type="component" value="Unassembled WGS sequence"/>
</dbReference>
<dbReference type="PANTHER" id="PTHR28498">
    <property type="entry name" value="ZINC FINGER SWIM DOMAIN-CONTAINING PROTEIN 7"/>
    <property type="match status" value="1"/>
</dbReference>
<dbReference type="GO" id="GO:0008270">
    <property type="term" value="F:zinc ion binding"/>
    <property type="evidence" value="ECO:0007669"/>
    <property type="project" value="UniProtKB-KW"/>
</dbReference>